<evidence type="ECO:0000313" key="3">
    <source>
        <dbReference type="Proteomes" id="UP000184188"/>
    </source>
</evidence>
<feature type="compositionally biased region" description="Basic and acidic residues" evidence="1">
    <location>
        <begin position="27"/>
        <end position="54"/>
    </location>
</feature>
<dbReference type="OrthoDB" id="4331333at2759"/>
<gene>
    <name evidence="2" type="ORF">ASPZODRAFT_16647</name>
</gene>
<dbReference type="AlphaFoldDB" id="A0A1L9SG01"/>
<reference evidence="3" key="1">
    <citation type="journal article" date="2017" name="Genome Biol.">
        <title>Comparative genomics reveals high biological diversity and specific adaptations in the industrially and medically important fungal genus Aspergillus.</title>
        <authorList>
            <person name="de Vries R.P."/>
            <person name="Riley R."/>
            <person name="Wiebenga A."/>
            <person name="Aguilar-Osorio G."/>
            <person name="Amillis S."/>
            <person name="Uchima C.A."/>
            <person name="Anderluh G."/>
            <person name="Asadollahi M."/>
            <person name="Askin M."/>
            <person name="Barry K."/>
            <person name="Battaglia E."/>
            <person name="Bayram O."/>
            <person name="Benocci T."/>
            <person name="Braus-Stromeyer S.A."/>
            <person name="Caldana C."/>
            <person name="Canovas D."/>
            <person name="Cerqueira G.C."/>
            <person name="Chen F."/>
            <person name="Chen W."/>
            <person name="Choi C."/>
            <person name="Clum A."/>
            <person name="Dos Santos R.A."/>
            <person name="Damasio A.R."/>
            <person name="Diallinas G."/>
            <person name="Emri T."/>
            <person name="Fekete E."/>
            <person name="Flipphi M."/>
            <person name="Freyberg S."/>
            <person name="Gallo A."/>
            <person name="Gournas C."/>
            <person name="Habgood R."/>
            <person name="Hainaut M."/>
            <person name="Harispe M.L."/>
            <person name="Henrissat B."/>
            <person name="Hilden K.S."/>
            <person name="Hope R."/>
            <person name="Hossain A."/>
            <person name="Karabika E."/>
            <person name="Karaffa L."/>
            <person name="Karanyi Z."/>
            <person name="Krasevec N."/>
            <person name="Kuo A."/>
            <person name="Kusch H."/>
            <person name="LaButti K."/>
            <person name="Lagendijk E.L."/>
            <person name="Lapidus A."/>
            <person name="Levasseur A."/>
            <person name="Lindquist E."/>
            <person name="Lipzen A."/>
            <person name="Logrieco A.F."/>
            <person name="MacCabe A."/>
            <person name="Maekelae M.R."/>
            <person name="Malavazi I."/>
            <person name="Melin P."/>
            <person name="Meyer V."/>
            <person name="Mielnichuk N."/>
            <person name="Miskei M."/>
            <person name="Molnar A.P."/>
            <person name="Mule G."/>
            <person name="Ngan C.Y."/>
            <person name="Orejas M."/>
            <person name="Orosz E."/>
            <person name="Ouedraogo J.P."/>
            <person name="Overkamp K.M."/>
            <person name="Park H.-S."/>
            <person name="Perrone G."/>
            <person name="Piumi F."/>
            <person name="Punt P.J."/>
            <person name="Ram A.F."/>
            <person name="Ramon A."/>
            <person name="Rauscher S."/>
            <person name="Record E."/>
            <person name="Riano-Pachon D.M."/>
            <person name="Robert V."/>
            <person name="Roehrig J."/>
            <person name="Ruller R."/>
            <person name="Salamov A."/>
            <person name="Salih N.S."/>
            <person name="Samson R.A."/>
            <person name="Sandor E."/>
            <person name="Sanguinetti M."/>
            <person name="Schuetze T."/>
            <person name="Sepcic K."/>
            <person name="Shelest E."/>
            <person name="Sherlock G."/>
            <person name="Sophianopoulou V."/>
            <person name="Squina F.M."/>
            <person name="Sun H."/>
            <person name="Susca A."/>
            <person name="Todd R.B."/>
            <person name="Tsang A."/>
            <person name="Unkles S.E."/>
            <person name="van de Wiele N."/>
            <person name="van Rossen-Uffink D."/>
            <person name="Oliveira J.V."/>
            <person name="Vesth T.C."/>
            <person name="Visser J."/>
            <person name="Yu J.-H."/>
            <person name="Zhou M."/>
            <person name="Andersen M.R."/>
            <person name="Archer D.B."/>
            <person name="Baker S.E."/>
            <person name="Benoit I."/>
            <person name="Brakhage A.A."/>
            <person name="Braus G.H."/>
            <person name="Fischer R."/>
            <person name="Frisvad J.C."/>
            <person name="Goldman G.H."/>
            <person name="Houbraken J."/>
            <person name="Oakley B."/>
            <person name="Pocsi I."/>
            <person name="Scazzocchio C."/>
            <person name="Seiboth B."/>
            <person name="vanKuyk P.A."/>
            <person name="Wortman J."/>
            <person name="Dyer P.S."/>
            <person name="Grigoriev I.V."/>
        </authorList>
    </citation>
    <scope>NUCLEOTIDE SEQUENCE [LARGE SCALE GENOMIC DNA]</scope>
    <source>
        <strain evidence="3">CBS 506.65</strain>
    </source>
</reference>
<accession>A0A1L9SG01</accession>
<evidence type="ECO:0000256" key="1">
    <source>
        <dbReference type="SAM" id="MobiDB-lite"/>
    </source>
</evidence>
<dbReference type="GeneID" id="34613226"/>
<evidence type="ECO:0000313" key="2">
    <source>
        <dbReference type="EMBL" id="OJJ46053.1"/>
    </source>
</evidence>
<feature type="region of interest" description="Disordered" evidence="1">
    <location>
        <begin position="1"/>
        <end position="69"/>
    </location>
</feature>
<sequence length="69" mass="7538">MSQTSASQNPIGETTAPLTEPPPQVEEEIKRHILDTASRDAAAPEKVKSEDVKSKPPHPRKTAEHEPSE</sequence>
<dbReference type="Proteomes" id="UP000184188">
    <property type="component" value="Unassembled WGS sequence"/>
</dbReference>
<name>A0A1L9SG01_9EURO</name>
<keyword evidence="3" id="KW-1185">Reference proteome</keyword>
<feature type="compositionally biased region" description="Polar residues" evidence="1">
    <location>
        <begin position="1"/>
        <end position="12"/>
    </location>
</feature>
<proteinExistence type="predicted"/>
<protein>
    <submittedName>
        <fullName evidence="2">Uncharacterized protein</fullName>
    </submittedName>
</protein>
<dbReference type="EMBL" id="KV878343">
    <property type="protein sequence ID" value="OJJ46053.1"/>
    <property type="molecule type" value="Genomic_DNA"/>
</dbReference>
<dbReference type="VEuPathDB" id="FungiDB:ASPZODRAFT_16647"/>
<dbReference type="RefSeq" id="XP_022580563.1">
    <property type="nucleotide sequence ID" value="XM_022726762.1"/>
</dbReference>
<organism evidence="2 3">
    <name type="scientific">Penicilliopsis zonata CBS 506.65</name>
    <dbReference type="NCBI Taxonomy" id="1073090"/>
    <lineage>
        <taxon>Eukaryota</taxon>
        <taxon>Fungi</taxon>
        <taxon>Dikarya</taxon>
        <taxon>Ascomycota</taxon>
        <taxon>Pezizomycotina</taxon>
        <taxon>Eurotiomycetes</taxon>
        <taxon>Eurotiomycetidae</taxon>
        <taxon>Eurotiales</taxon>
        <taxon>Aspergillaceae</taxon>
        <taxon>Penicilliopsis</taxon>
    </lineage>
</organism>